<evidence type="ECO:0000313" key="2">
    <source>
        <dbReference type="Proteomes" id="UP000616151"/>
    </source>
</evidence>
<comment type="caution">
    <text evidence="1">The sequence shown here is derived from an EMBL/GenBank/DDBJ whole genome shotgun (WGS) entry which is preliminary data.</text>
</comment>
<sequence length="202" mass="22674">MAMNILRDLKGLRIQVIHPPDSEGLALVDHLRRVGCSCETTWPLPEEVNPAAAVILVSIEQENREKILKLFRPNQASDPALLAVVSFEDPGTLQVVLECGALAVIERPIRPFGLLTNLTIARALWLERQNASKRIRKLERKLAGNNRIMKAKAILMETQGLSEPEAYESIRRQAMAKRVPMDDLAMAIINAHELLTFKDRRA</sequence>
<protein>
    <submittedName>
        <fullName evidence="1">ANTAR domain-containing protein</fullName>
    </submittedName>
</protein>
<reference evidence="1" key="1">
    <citation type="submission" date="2021-01" db="EMBL/GenBank/DDBJ databases">
        <authorList>
            <person name="Sun Q."/>
        </authorList>
    </citation>
    <scope>NUCLEOTIDE SEQUENCE</scope>
    <source>
        <strain evidence="1">YIM B02566</strain>
    </source>
</reference>
<name>A0ACC5R316_9HYPH</name>
<organism evidence="1 2">
    <name type="scientific">Taklimakanibacter albus</name>
    <dbReference type="NCBI Taxonomy" id="2800327"/>
    <lineage>
        <taxon>Bacteria</taxon>
        <taxon>Pseudomonadati</taxon>
        <taxon>Pseudomonadota</taxon>
        <taxon>Alphaproteobacteria</taxon>
        <taxon>Hyphomicrobiales</taxon>
        <taxon>Aestuariivirgaceae</taxon>
        <taxon>Taklimakanibacter</taxon>
    </lineage>
</organism>
<proteinExistence type="predicted"/>
<evidence type="ECO:0000313" key="1">
    <source>
        <dbReference type="EMBL" id="MBK1867049.1"/>
    </source>
</evidence>
<dbReference type="EMBL" id="JAENHL010000007">
    <property type="protein sequence ID" value="MBK1867049.1"/>
    <property type="molecule type" value="Genomic_DNA"/>
</dbReference>
<keyword evidence="2" id="KW-1185">Reference proteome</keyword>
<gene>
    <name evidence="1" type="ORF">JHL16_11895</name>
</gene>
<dbReference type="Proteomes" id="UP000616151">
    <property type="component" value="Unassembled WGS sequence"/>
</dbReference>
<accession>A0ACC5R316</accession>